<comment type="function">
    <text evidence="2">Antitoxin component of a type II toxin-antitoxin (TA) system.</text>
</comment>
<evidence type="ECO:0000256" key="2">
    <source>
        <dbReference type="RuleBase" id="RU362080"/>
    </source>
</evidence>
<reference evidence="3 4" key="1">
    <citation type="journal article" date="2008" name="Proc. Natl. Acad. Sci. U.S.A.">
        <title>The genome of Cyanothece 51142, a unicellular diazotrophic cyanobacterium important in the marine nitrogen cycle.</title>
        <authorList>
            <person name="Welsh E.A."/>
            <person name="Liberton M."/>
            <person name="Stoeckel J."/>
            <person name="Loh T."/>
            <person name="Elvitigala T."/>
            <person name="Wang C."/>
            <person name="Wollam A."/>
            <person name="Fulton R.S."/>
            <person name="Clifton S.W."/>
            <person name="Jacobs J.M."/>
            <person name="Aurora R."/>
            <person name="Ghosh B.K."/>
            <person name="Sherman L.A."/>
            <person name="Smith R.D."/>
            <person name="Wilson R.K."/>
            <person name="Pakrasi H.B."/>
        </authorList>
    </citation>
    <scope>NUCLEOTIDE SEQUENCE [LARGE SCALE GENOMIC DNA]</scope>
    <source>
        <strain evidence="4">ATCC 51142 / BH68</strain>
    </source>
</reference>
<protein>
    <recommendedName>
        <fullName evidence="2">Antitoxin</fullName>
    </recommendedName>
</protein>
<dbReference type="Proteomes" id="UP000001203">
    <property type="component" value="Chromosome circular"/>
</dbReference>
<dbReference type="InterPro" id="IPR036165">
    <property type="entry name" value="YefM-like_sf"/>
</dbReference>
<dbReference type="STRING" id="43989.cce_2037"/>
<evidence type="ECO:0000313" key="4">
    <source>
        <dbReference type="Proteomes" id="UP000001203"/>
    </source>
</evidence>
<dbReference type="Pfam" id="PF02604">
    <property type="entry name" value="PhdYeFM_antitox"/>
    <property type="match status" value="1"/>
</dbReference>
<organism evidence="3 4">
    <name type="scientific">Crocosphaera subtropica (strain ATCC 51142 / BH68)</name>
    <name type="common">Cyanothece sp. (strain ATCC 51142)</name>
    <dbReference type="NCBI Taxonomy" id="43989"/>
    <lineage>
        <taxon>Bacteria</taxon>
        <taxon>Bacillati</taxon>
        <taxon>Cyanobacteriota</taxon>
        <taxon>Cyanophyceae</taxon>
        <taxon>Oscillatoriophycideae</taxon>
        <taxon>Chroococcales</taxon>
        <taxon>Aphanothecaceae</taxon>
        <taxon>Crocosphaera</taxon>
        <taxon>Crocosphaera subtropica</taxon>
    </lineage>
</organism>
<keyword evidence="4" id="KW-1185">Reference proteome</keyword>
<evidence type="ECO:0000313" key="3">
    <source>
        <dbReference type="EMBL" id="ACB51387.1"/>
    </source>
</evidence>
<dbReference type="RefSeq" id="WP_009545837.1">
    <property type="nucleotide sequence ID" value="NC_010546.1"/>
</dbReference>
<dbReference type="PANTHER" id="PTHR33713:SF6">
    <property type="entry name" value="ANTITOXIN YEFM"/>
    <property type="match status" value="1"/>
</dbReference>
<sequence>MAKYITLNQAQKELSQLPDEIIDEPMIITDKDKPVIIAMSPSQLDSLLETIKILSDQEFCQQLKIGIKELNQGETISLEELKDELGL</sequence>
<dbReference type="InterPro" id="IPR006442">
    <property type="entry name" value="Antitoxin_Phd/YefM"/>
</dbReference>
<dbReference type="KEGG" id="cyt:cce_2037"/>
<dbReference type="HOGENOM" id="CLU_155837_0_1_3"/>
<dbReference type="AlphaFoldDB" id="B1X1F8"/>
<dbReference type="Gene3D" id="3.40.1620.10">
    <property type="entry name" value="YefM-like domain"/>
    <property type="match status" value="1"/>
</dbReference>
<dbReference type="OrthoDB" id="573439at2"/>
<dbReference type="eggNOG" id="COG2161">
    <property type="taxonomic scope" value="Bacteria"/>
</dbReference>
<dbReference type="InterPro" id="IPR051405">
    <property type="entry name" value="phD/YefM_antitoxin"/>
</dbReference>
<dbReference type="EMBL" id="CP000806">
    <property type="protein sequence ID" value="ACB51387.1"/>
    <property type="molecule type" value="Genomic_DNA"/>
</dbReference>
<dbReference type="PANTHER" id="PTHR33713">
    <property type="entry name" value="ANTITOXIN YAFN-RELATED"/>
    <property type="match status" value="1"/>
</dbReference>
<gene>
    <name evidence="3" type="ordered locus">cce_2037</name>
</gene>
<evidence type="ECO:0000256" key="1">
    <source>
        <dbReference type="ARBA" id="ARBA00009981"/>
    </source>
</evidence>
<proteinExistence type="inferred from homology"/>
<accession>B1X1F8</accession>
<name>B1X1F8_CROS5</name>
<comment type="similarity">
    <text evidence="1 2">Belongs to the phD/YefM antitoxin family.</text>
</comment>
<dbReference type="SUPFAM" id="SSF143120">
    <property type="entry name" value="YefM-like"/>
    <property type="match status" value="1"/>
</dbReference>